<dbReference type="Gene3D" id="3.40.50.170">
    <property type="entry name" value="Formyl transferase, N-terminal domain"/>
    <property type="match status" value="1"/>
</dbReference>
<protein>
    <recommendedName>
        <fullName evidence="4 8">Methionyl-tRNA formyltransferase</fullName>
        <ecNumber evidence="3 8">2.1.2.9</ecNumber>
    </recommendedName>
</protein>
<dbReference type="Gene3D" id="3.10.25.10">
    <property type="entry name" value="Formyl transferase, C-terminal domain"/>
    <property type="match status" value="1"/>
</dbReference>
<comment type="function">
    <text evidence="1 8">Attaches a formyl group to the free amino group of methionyl-tRNA(fMet). The formyl group appears to play a dual role in the initiator identity of N-formylmethionyl-tRNA by promoting its recognition by IF2 and preventing the misappropriation of this tRNA by the elongation apparatus.</text>
</comment>
<keyword evidence="12" id="KW-1185">Reference proteome</keyword>
<feature type="binding site" evidence="8">
    <location>
        <begin position="114"/>
        <end position="117"/>
    </location>
    <ligand>
        <name>(6S)-5,6,7,8-tetrahydrofolate</name>
        <dbReference type="ChEBI" id="CHEBI:57453"/>
    </ligand>
</feature>
<evidence type="ECO:0000256" key="4">
    <source>
        <dbReference type="ARBA" id="ARBA00016014"/>
    </source>
</evidence>
<dbReference type="InterPro" id="IPR002376">
    <property type="entry name" value="Formyl_transf_N"/>
</dbReference>
<evidence type="ECO:0000313" key="11">
    <source>
        <dbReference type="EMBL" id="SEB07338.1"/>
    </source>
</evidence>
<evidence type="ECO:0000313" key="12">
    <source>
        <dbReference type="Proteomes" id="UP000242469"/>
    </source>
</evidence>
<dbReference type="OrthoDB" id="9802815at2"/>
<dbReference type="InterPro" id="IPR041711">
    <property type="entry name" value="Met-tRNA-FMT_N"/>
</dbReference>
<organism evidence="11 12">
    <name type="scientific">Marinobacterium iners DSM 11526</name>
    <dbReference type="NCBI Taxonomy" id="1122198"/>
    <lineage>
        <taxon>Bacteria</taxon>
        <taxon>Pseudomonadati</taxon>
        <taxon>Pseudomonadota</taxon>
        <taxon>Gammaproteobacteria</taxon>
        <taxon>Oceanospirillales</taxon>
        <taxon>Oceanospirillaceae</taxon>
        <taxon>Marinobacterium</taxon>
    </lineage>
</organism>
<accession>A0A1H4GEM2</accession>
<dbReference type="SUPFAM" id="SSF53328">
    <property type="entry name" value="Formyltransferase"/>
    <property type="match status" value="1"/>
</dbReference>
<dbReference type="InterPro" id="IPR037022">
    <property type="entry name" value="Formyl_trans_C_sf"/>
</dbReference>
<dbReference type="EC" id="2.1.2.9" evidence="3 8"/>
<dbReference type="NCBIfam" id="TIGR00460">
    <property type="entry name" value="fmt"/>
    <property type="match status" value="1"/>
</dbReference>
<dbReference type="InterPro" id="IPR011034">
    <property type="entry name" value="Formyl_transferase-like_C_sf"/>
</dbReference>
<dbReference type="InterPro" id="IPR036477">
    <property type="entry name" value="Formyl_transf_N_sf"/>
</dbReference>
<dbReference type="GO" id="GO:0004479">
    <property type="term" value="F:methionyl-tRNA formyltransferase activity"/>
    <property type="evidence" value="ECO:0007669"/>
    <property type="project" value="UniProtKB-UniRule"/>
</dbReference>
<keyword evidence="5 8" id="KW-0808">Transferase</keyword>
<dbReference type="SUPFAM" id="SSF50486">
    <property type="entry name" value="FMT C-terminal domain-like"/>
    <property type="match status" value="1"/>
</dbReference>
<evidence type="ECO:0000256" key="7">
    <source>
        <dbReference type="ARBA" id="ARBA00048558"/>
    </source>
</evidence>
<dbReference type="Pfam" id="PF02911">
    <property type="entry name" value="Formyl_trans_C"/>
    <property type="match status" value="1"/>
</dbReference>
<dbReference type="PANTHER" id="PTHR11138">
    <property type="entry name" value="METHIONYL-TRNA FORMYLTRANSFERASE"/>
    <property type="match status" value="1"/>
</dbReference>
<dbReference type="InterPro" id="IPR005793">
    <property type="entry name" value="Formyl_trans_C"/>
</dbReference>
<dbReference type="Pfam" id="PF00551">
    <property type="entry name" value="Formyl_trans_N"/>
    <property type="match status" value="1"/>
</dbReference>
<dbReference type="InterPro" id="IPR005794">
    <property type="entry name" value="Fmt"/>
</dbReference>
<dbReference type="InterPro" id="IPR001555">
    <property type="entry name" value="GART_AS"/>
</dbReference>
<evidence type="ECO:0000256" key="2">
    <source>
        <dbReference type="ARBA" id="ARBA00010699"/>
    </source>
</evidence>
<dbReference type="CDD" id="cd08704">
    <property type="entry name" value="Met_tRNA_FMT_C"/>
    <property type="match status" value="1"/>
</dbReference>
<dbReference type="AlphaFoldDB" id="A0A1H4GEM2"/>
<dbReference type="HAMAP" id="MF_00182">
    <property type="entry name" value="Formyl_trans"/>
    <property type="match status" value="1"/>
</dbReference>
<keyword evidence="6 8" id="KW-0648">Protein biosynthesis</keyword>
<evidence type="ECO:0000256" key="6">
    <source>
        <dbReference type="ARBA" id="ARBA00022917"/>
    </source>
</evidence>
<comment type="catalytic activity">
    <reaction evidence="7 8">
        <text>L-methionyl-tRNA(fMet) + (6R)-10-formyltetrahydrofolate = N-formyl-L-methionyl-tRNA(fMet) + (6S)-5,6,7,8-tetrahydrofolate + H(+)</text>
        <dbReference type="Rhea" id="RHEA:24380"/>
        <dbReference type="Rhea" id="RHEA-COMP:9952"/>
        <dbReference type="Rhea" id="RHEA-COMP:9953"/>
        <dbReference type="ChEBI" id="CHEBI:15378"/>
        <dbReference type="ChEBI" id="CHEBI:57453"/>
        <dbReference type="ChEBI" id="CHEBI:78530"/>
        <dbReference type="ChEBI" id="CHEBI:78844"/>
        <dbReference type="ChEBI" id="CHEBI:195366"/>
        <dbReference type="EC" id="2.1.2.9"/>
    </reaction>
</comment>
<evidence type="ECO:0000256" key="3">
    <source>
        <dbReference type="ARBA" id="ARBA00012261"/>
    </source>
</evidence>
<evidence type="ECO:0000256" key="8">
    <source>
        <dbReference type="HAMAP-Rule" id="MF_00182"/>
    </source>
</evidence>
<dbReference type="PANTHER" id="PTHR11138:SF5">
    <property type="entry name" value="METHIONYL-TRNA FORMYLTRANSFERASE, MITOCHONDRIAL"/>
    <property type="match status" value="1"/>
</dbReference>
<evidence type="ECO:0000259" key="10">
    <source>
        <dbReference type="Pfam" id="PF02911"/>
    </source>
</evidence>
<dbReference type="STRING" id="1122198.SAMN02745729_11569"/>
<proteinExistence type="inferred from homology"/>
<dbReference type="Proteomes" id="UP000242469">
    <property type="component" value="Unassembled WGS sequence"/>
</dbReference>
<dbReference type="RefSeq" id="WP_091827512.1">
    <property type="nucleotide sequence ID" value="NZ_FNRJ01000015.1"/>
</dbReference>
<dbReference type="FunFam" id="3.40.50.12230:FF:000001">
    <property type="entry name" value="Methionyl-tRNA formyltransferase"/>
    <property type="match status" value="1"/>
</dbReference>
<reference evidence="12" key="1">
    <citation type="submission" date="2016-10" db="EMBL/GenBank/DDBJ databases">
        <authorList>
            <person name="Varghese N."/>
            <person name="Submissions S."/>
        </authorList>
    </citation>
    <scope>NUCLEOTIDE SEQUENCE [LARGE SCALE GENOMIC DNA]</scope>
    <source>
        <strain evidence="12">DSM 11526</strain>
    </source>
</reference>
<comment type="similarity">
    <text evidence="2 8">Belongs to the Fmt family.</text>
</comment>
<evidence type="ECO:0000259" key="9">
    <source>
        <dbReference type="Pfam" id="PF00551"/>
    </source>
</evidence>
<dbReference type="CDD" id="cd08646">
    <property type="entry name" value="FMT_core_Met-tRNA-FMT_N"/>
    <property type="match status" value="1"/>
</dbReference>
<evidence type="ECO:0000256" key="5">
    <source>
        <dbReference type="ARBA" id="ARBA00022679"/>
    </source>
</evidence>
<dbReference type="FunFam" id="3.40.50.170:FF:000003">
    <property type="entry name" value="Methionyl-tRNA formyltransferase"/>
    <property type="match status" value="1"/>
</dbReference>
<feature type="domain" description="Formyl transferase C-terminal" evidence="10">
    <location>
        <begin position="208"/>
        <end position="306"/>
    </location>
</feature>
<dbReference type="InterPro" id="IPR044135">
    <property type="entry name" value="Met-tRNA-FMT_C"/>
</dbReference>
<gene>
    <name evidence="8" type="primary">fmt</name>
    <name evidence="11" type="ORF">SAMN02745729_11569</name>
</gene>
<name>A0A1H4GEM2_9GAMM</name>
<dbReference type="GO" id="GO:0005829">
    <property type="term" value="C:cytosol"/>
    <property type="evidence" value="ECO:0007669"/>
    <property type="project" value="TreeGrafter"/>
</dbReference>
<dbReference type="EMBL" id="FNRJ01000015">
    <property type="protein sequence ID" value="SEB07338.1"/>
    <property type="molecule type" value="Genomic_DNA"/>
</dbReference>
<sequence length="317" mass="33881">MSDTPLRIIFAGTPDFAASCLDALLKTKHNIVAVYTQPDRPAGRGRKLRPGPVKALAQQHDLPVFQPLSLKDPTEQQALRELNADLMVVVAYGLLLPQAVLDAPRLGCINVHASLLPRWRGAAPIHRALLAGDNTTGITIMQMDAGLDTGDMLSKVECPILADDTSGSLHDRLADLGARALVECLTPLAAGTLVPEVQDGSQACYAHKLEKQEAQIDWSQPAELIVRCVRGFNPWPVAYTRLGDDNLRVWAATADLHETAAAVPGTIVESSADTVRVATGKGSVLLTELQLPGGKPQPIKTLMNAHQARFATGVKLG</sequence>
<evidence type="ECO:0000256" key="1">
    <source>
        <dbReference type="ARBA" id="ARBA00002606"/>
    </source>
</evidence>
<feature type="domain" description="Formyl transferase N-terminal" evidence="9">
    <location>
        <begin position="7"/>
        <end position="184"/>
    </location>
</feature>
<dbReference type="PROSITE" id="PS00373">
    <property type="entry name" value="GART"/>
    <property type="match status" value="1"/>
</dbReference>